<feature type="transmembrane region" description="Helical" evidence="2">
    <location>
        <begin position="325"/>
        <end position="347"/>
    </location>
</feature>
<feature type="transmembrane region" description="Helical" evidence="2">
    <location>
        <begin position="55"/>
        <end position="75"/>
    </location>
</feature>
<keyword evidence="2" id="KW-0812">Transmembrane</keyword>
<dbReference type="PANTHER" id="PTHR38457">
    <property type="entry name" value="REGULATOR ABRB-RELATED"/>
    <property type="match status" value="1"/>
</dbReference>
<dbReference type="InterPro" id="IPR007820">
    <property type="entry name" value="AbrB_fam"/>
</dbReference>
<feature type="transmembrane region" description="Helical" evidence="2">
    <location>
        <begin position="134"/>
        <end position="156"/>
    </location>
</feature>
<dbReference type="GO" id="GO:0016020">
    <property type="term" value="C:membrane"/>
    <property type="evidence" value="ECO:0007669"/>
    <property type="project" value="InterPro"/>
</dbReference>
<organism evidence="3 4">
    <name type="scientific">Streptomyces malaysiensis</name>
    <dbReference type="NCBI Taxonomy" id="92644"/>
    <lineage>
        <taxon>Bacteria</taxon>
        <taxon>Bacillati</taxon>
        <taxon>Actinomycetota</taxon>
        <taxon>Actinomycetes</taxon>
        <taxon>Kitasatosporales</taxon>
        <taxon>Streptomycetaceae</taxon>
        <taxon>Streptomyces</taxon>
        <taxon>Streptomyces violaceusniger group</taxon>
    </lineage>
</organism>
<dbReference type="Proteomes" id="UP000536624">
    <property type="component" value="Unassembled WGS sequence"/>
</dbReference>
<dbReference type="AlphaFoldDB" id="A0A7X5WZI1"/>
<dbReference type="NCBIfam" id="TIGR03082">
    <property type="entry name" value="Gneg_AbrB_dup"/>
    <property type="match status" value="2"/>
</dbReference>
<comment type="caution">
    <text evidence="3">The sequence shown here is derived from an EMBL/GenBank/DDBJ whole genome shotgun (WGS) entry which is preliminary data.</text>
</comment>
<feature type="region of interest" description="Disordered" evidence="1">
    <location>
        <begin position="1"/>
        <end position="48"/>
    </location>
</feature>
<feature type="transmembrane region" description="Helical" evidence="2">
    <location>
        <begin position="296"/>
        <end position="313"/>
    </location>
</feature>
<dbReference type="EMBL" id="JAALLH010000001">
    <property type="protein sequence ID" value="NIY63883.1"/>
    <property type="molecule type" value="Genomic_DNA"/>
</dbReference>
<feature type="compositionally biased region" description="Low complexity" evidence="1">
    <location>
        <begin position="28"/>
        <end position="48"/>
    </location>
</feature>
<keyword evidence="2" id="KW-0472">Membrane</keyword>
<evidence type="ECO:0000313" key="3">
    <source>
        <dbReference type="EMBL" id="NIY63883.1"/>
    </source>
</evidence>
<dbReference type="InterPro" id="IPR017516">
    <property type="entry name" value="AbrB_dup"/>
</dbReference>
<evidence type="ECO:0000313" key="4">
    <source>
        <dbReference type="Proteomes" id="UP000536624"/>
    </source>
</evidence>
<evidence type="ECO:0000256" key="2">
    <source>
        <dbReference type="SAM" id="Phobius"/>
    </source>
</evidence>
<feature type="transmembrane region" description="Helical" evidence="2">
    <location>
        <begin position="271"/>
        <end position="290"/>
    </location>
</feature>
<reference evidence="3 4" key="1">
    <citation type="submission" date="2020-02" db="EMBL/GenBank/DDBJ databases">
        <title>Streptomyces malaysiensis DSM14702 (JHCC583434, PFL_A843) Genome sequencing and assembly.</title>
        <authorList>
            <person name="Samborskyy M."/>
        </authorList>
    </citation>
    <scope>NUCLEOTIDE SEQUENCE [LARGE SCALE GENOMIC DNA]</scope>
    <source>
        <strain evidence="3 4">DSM 14702</strain>
    </source>
</reference>
<dbReference type="RefSeq" id="WP_167500562.1">
    <property type="nucleotide sequence ID" value="NZ_JAALLH010000001.1"/>
</dbReference>
<feature type="transmembrane region" description="Helical" evidence="2">
    <location>
        <begin position="81"/>
        <end position="98"/>
    </location>
</feature>
<evidence type="ECO:0000256" key="1">
    <source>
        <dbReference type="SAM" id="MobiDB-lite"/>
    </source>
</evidence>
<dbReference type="GO" id="GO:0010468">
    <property type="term" value="P:regulation of gene expression"/>
    <property type="evidence" value="ECO:0007669"/>
    <property type="project" value="InterPro"/>
</dbReference>
<dbReference type="PANTHER" id="PTHR38457:SF1">
    <property type="entry name" value="REGULATOR ABRB-RELATED"/>
    <property type="match status" value="1"/>
</dbReference>
<protein>
    <submittedName>
        <fullName evidence="3">Membrane protein AbrB</fullName>
    </submittedName>
</protein>
<accession>A0A7X5WZI1</accession>
<keyword evidence="2" id="KW-1133">Transmembrane helix</keyword>
<dbReference type="Pfam" id="PF05145">
    <property type="entry name" value="AbrB"/>
    <property type="match status" value="1"/>
</dbReference>
<gene>
    <name evidence="3" type="ORF">SMALB_1828</name>
</gene>
<proteinExistence type="predicted"/>
<sequence length="444" mass="44666">MALTSAPRCTDERPSPSPSPSPSPTLTPSPIATASAAPKPAPGSAEPRVSRPAPAGLWALIIAGGYAAGLGAAAFGVPAPYLLASLLVGAVLALCGVTRDRLPAPAHRTSQALVGALMGSYLTPSALISAAPVALPLTVVTVATIALSLGVAWLLARGGRIDRPSAVLGMVPGGSAAIVTCADELKADVRLVAFTQYLRVALVATTAPLAAHWMTSTSSAAGGHPAAGGGAGPGLLHVVAGSDQFTGLCTLAVIAVAGSFAGRRLRVPTPLLIGPMLVALAATLSGVVPGFAPVGVVQNAVFVLVGLDVGVRFTRRTLGSVRRLLPSILVCMAVVCPGCAGLAWIFAGATGTPFTDAYLATTPGGINAVLATAVSSHADVALVSTVQSLRLLVVILVTPMIVRLLVSRWSKPAGASGTTVVRGQALRYRPAVRPERCPPRERLQ</sequence>
<feature type="compositionally biased region" description="Pro residues" evidence="1">
    <location>
        <begin position="15"/>
        <end position="27"/>
    </location>
</feature>
<feature type="transmembrane region" description="Helical" evidence="2">
    <location>
        <begin position="389"/>
        <end position="406"/>
    </location>
</feature>
<feature type="transmembrane region" description="Helical" evidence="2">
    <location>
        <begin position="110"/>
        <end position="128"/>
    </location>
</feature>
<name>A0A7X5WZI1_STRMQ</name>